<keyword evidence="2 8" id="KW-0489">Methyltransferase</keyword>
<comment type="catalytic activity">
    <reaction evidence="5">
        <text>L-glutaminyl-[peptide chain release factor] + S-adenosyl-L-methionine = N(5)-methyl-L-glutaminyl-[peptide chain release factor] + S-adenosyl-L-homocysteine + H(+)</text>
        <dbReference type="Rhea" id="RHEA:42896"/>
        <dbReference type="Rhea" id="RHEA-COMP:10271"/>
        <dbReference type="Rhea" id="RHEA-COMP:10272"/>
        <dbReference type="ChEBI" id="CHEBI:15378"/>
        <dbReference type="ChEBI" id="CHEBI:30011"/>
        <dbReference type="ChEBI" id="CHEBI:57856"/>
        <dbReference type="ChEBI" id="CHEBI:59789"/>
        <dbReference type="ChEBI" id="CHEBI:61891"/>
        <dbReference type="EC" id="2.1.1.297"/>
    </reaction>
</comment>
<organism evidence="8 9">
    <name type="scientific">Candidatus Cardinium hertigii</name>
    <dbReference type="NCBI Taxonomy" id="247481"/>
    <lineage>
        <taxon>Bacteria</taxon>
        <taxon>Pseudomonadati</taxon>
        <taxon>Bacteroidota</taxon>
        <taxon>Cytophagia</taxon>
        <taxon>Cytophagales</taxon>
        <taxon>Amoebophilaceae</taxon>
        <taxon>Candidatus Cardinium</taxon>
    </lineage>
</organism>
<dbReference type="GO" id="GO:0005840">
    <property type="term" value="C:ribosome"/>
    <property type="evidence" value="ECO:0007669"/>
    <property type="project" value="UniProtKB-KW"/>
</dbReference>
<dbReference type="OrthoDB" id="9800643at2"/>
<gene>
    <name evidence="8" type="primary">prmB</name>
    <name evidence="8" type="ORF">DK880_00952</name>
</gene>
<dbReference type="EMBL" id="CP029619">
    <property type="protein sequence ID" value="AWN82249.1"/>
    <property type="molecule type" value="Genomic_DNA"/>
</dbReference>
<evidence type="ECO:0000259" key="7">
    <source>
        <dbReference type="Pfam" id="PF17827"/>
    </source>
</evidence>
<protein>
    <recommendedName>
        <fullName evidence="1">peptide chain release factor N(5)-glutamine methyltransferase</fullName>
        <ecNumber evidence="1">2.1.1.297</ecNumber>
    </recommendedName>
</protein>
<dbReference type="SUPFAM" id="SSF53335">
    <property type="entry name" value="S-adenosyl-L-methionine-dependent methyltransferases"/>
    <property type="match status" value="1"/>
</dbReference>
<dbReference type="GO" id="GO:0003676">
    <property type="term" value="F:nucleic acid binding"/>
    <property type="evidence" value="ECO:0007669"/>
    <property type="project" value="InterPro"/>
</dbReference>
<evidence type="ECO:0000313" key="8">
    <source>
        <dbReference type="EMBL" id="AWN82249.1"/>
    </source>
</evidence>
<evidence type="ECO:0000256" key="1">
    <source>
        <dbReference type="ARBA" id="ARBA00012771"/>
    </source>
</evidence>
<feature type="domain" description="Release factor glutamine methyltransferase N-terminal" evidence="7">
    <location>
        <begin position="43"/>
        <end position="91"/>
    </location>
</feature>
<dbReference type="InterPro" id="IPR002052">
    <property type="entry name" value="DNA_methylase_N6_adenine_CS"/>
</dbReference>
<evidence type="ECO:0000256" key="3">
    <source>
        <dbReference type="ARBA" id="ARBA00022679"/>
    </source>
</evidence>
<dbReference type="RefSeq" id="WP_109997625.1">
    <property type="nucleotide sequence ID" value="NZ_CP029619.1"/>
</dbReference>
<keyword evidence="4" id="KW-0949">S-adenosyl-L-methionine</keyword>
<dbReference type="GO" id="GO:0032259">
    <property type="term" value="P:methylation"/>
    <property type="evidence" value="ECO:0007669"/>
    <property type="project" value="UniProtKB-KW"/>
</dbReference>
<dbReference type="NCBIfam" id="TIGR03534">
    <property type="entry name" value="RF_mod_PrmC"/>
    <property type="match status" value="1"/>
</dbReference>
<dbReference type="PROSITE" id="PS00092">
    <property type="entry name" value="N6_MTASE"/>
    <property type="match status" value="1"/>
</dbReference>
<dbReference type="InterPro" id="IPR040758">
    <property type="entry name" value="PrmC_N"/>
</dbReference>
<keyword evidence="9" id="KW-1185">Reference proteome</keyword>
<dbReference type="InterPro" id="IPR029063">
    <property type="entry name" value="SAM-dependent_MTases_sf"/>
</dbReference>
<accession>A0A2Z3LA86</accession>
<dbReference type="InterPro" id="IPR007848">
    <property type="entry name" value="Small_mtfrase_dom"/>
</dbReference>
<dbReference type="Gene3D" id="3.40.50.150">
    <property type="entry name" value="Vaccinia Virus protein VP39"/>
    <property type="match status" value="1"/>
</dbReference>
<dbReference type="PANTHER" id="PTHR18895:SF74">
    <property type="entry name" value="MTRF1L RELEASE FACTOR GLUTAMINE METHYLTRANSFERASE"/>
    <property type="match status" value="1"/>
</dbReference>
<dbReference type="InterPro" id="IPR019874">
    <property type="entry name" value="RF_methyltr_PrmC"/>
</dbReference>
<feature type="domain" description="Methyltransferase small" evidence="6">
    <location>
        <begin position="120"/>
        <end position="212"/>
    </location>
</feature>
<dbReference type="AlphaFoldDB" id="A0A2Z3LA86"/>
<dbReference type="InterPro" id="IPR050320">
    <property type="entry name" value="N5-glutamine_MTase"/>
</dbReference>
<dbReference type="NCBIfam" id="TIGR00536">
    <property type="entry name" value="hemK_fam"/>
    <property type="match status" value="1"/>
</dbReference>
<evidence type="ECO:0000256" key="4">
    <source>
        <dbReference type="ARBA" id="ARBA00022691"/>
    </source>
</evidence>
<dbReference type="EC" id="2.1.1.297" evidence="1"/>
<evidence type="ECO:0000256" key="5">
    <source>
        <dbReference type="ARBA" id="ARBA00048391"/>
    </source>
</evidence>
<dbReference type="Proteomes" id="UP000245872">
    <property type="component" value="Chromosome"/>
</dbReference>
<proteinExistence type="predicted"/>
<evidence type="ECO:0000259" key="6">
    <source>
        <dbReference type="Pfam" id="PF05175"/>
    </source>
</evidence>
<dbReference type="KEGG" id="cher:DK880_00952"/>
<dbReference type="InterPro" id="IPR004556">
    <property type="entry name" value="HemK-like"/>
</dbReference>
<keyword evidence="3 8" id="KW-0808">Transferase</keyword>
<dbReference type="GO" id="GO:0102559">
    <property type="term" value="F:peptide chain release factor N(5)-glutamine methyltransferase activity"/>
    <property type="evidence" value="ECO:0007669"/>
    <property type="project" value="UniProtKB-EC"/>
</dbReference>
<keyword evidence="8" id="KW-0689">Ribosomal protein</keyword>
<keyword evidence="8" id="KW-0687">Ribonucleoprotein</keyword>
<evidence type="ECO:0000313" key="9">
    <source>
        <dbReference type="Proteomes" id="UP000245872"/>
    </source>
</evidence>
<evidence type="ECO:0000256" key="2">
    <source>
        <dbReference type="ARBA" id="ARBA00022603"/>
    </source>
</evidence>
<dbReference type="Pfam" id="PF05175">
    <property type="entry name" value="MTS"/>
    <property type="match status" value="1"/>
</dbReference>
<sequence>MHLPSYWAALKQETLSLQKLCGLLYQAVIRTIQHQRECQAIVKQLVSFYFPIDATDFILDTFVVITPAIQHKLLEAVNRINQQEPLQYILGSAYFAGNYFKVTADVFIPRPETEEWVTYLVNRIATPAAILDLGTGSGCIAITLKQQFPQASVEALDISQKALDIARYNAQQLGAAVNFMKLNMLTDVLPSSYWSLMVSNPPYVRKQEKKQMLPNVLNYEPHLALFVDDADPLLFYKHISYLAWHHLSLNGILCLEINETLGKKIVALLQQRGFNQIALHRDIHAKERWVIAVR</sequence>
<dbReference type="Gene3D" id="1.10.8.10">
    <property type="entry name" value="DNA helicase RuvA subunit, C-terminal domain"/>
    <property type="match status" value="1"/>
</dbReference>
<reference evidence="8 9" key="1">
    <citation type="submission" date="2018-05" db="EMBL/GenBank/DDBJ databases">
        <title>Candidatus Cardinium hertigii Genome Assembly.</title>
        <authorList>
            <person name="Showmaker K.C."/>
            <person name="Walden K.O."/>
            <person name="Fields C.J."/>
            <person name="Lambert K.N."/>
            <person name="Hudson M.E."/>
        </authorList>
    </citation>
    <scope>NUCLEOTIDE SEQUENCE [LARGE SCALE GENOMIC DNA]</scope>
    <source>
        <strain evidence="9">cHgTN10</strain>
    </source>
</reference>
<dbReference type="PANTHER" id="PTHR18895">
    <property type="entry name" value="HEMK METHYLTRANSFERASE"/>
    <property type="match status" value="1"/>
</dbReference>
<name>A0A2Z3LA86_9BACT</name>
<dbReference type="Pfam" id="PF17827">
    <property type="entry name" value="PrmC_N"/>
    <property type="match status" value="1"/>
</dbReference>
<dbReference type="CDD" id="cd02440">
    <property type="entry name" value="AdoMet_MTases"/>
    <property type="match status" value="1"/>
</dbReference>